<evidence type="ECO:0000256" key="3">
    <source>
        <dbReference type="ARBA" id="ARBA00022487"/>
    </source>
</evidence>
<reference evidence="7 8" key="1">
    <citation type="journal article" date="2016" name="Genome Biol. Evol.">
        <title>Gene Family Evolution Reflects Adaptation to Soil Environmental Stressors in the Genome of the Collembolan Orchesella cincta.</title>
        <authorList>
            <person name="Faddeeva-Vakhrusheva A."/>
            <person name="Derks M.F."/>
            <person name="Anvar S.Y."/>
            <person name="Agamennone V."/>
            <person name="Suring W."/>
            <person name="Smit S."/>
            <person name="van Straalen N.M."/>
            <person name="Roelofs D."/>
        </authorList>
    </citation>
    <scope>NUCLEOTIDE SEQUENCE [LARGE SCALE GENOMIC DNA]</scope>
    <source>
        <tissue evidence="7">Mixed pool</tissue>
    </source>
</reference>
<keyword evidence="4" id="KW-0378">Hydrolase</keyword>
<dbReference type="PROSITE" id="PS00122">
    <property type="entry name" value="CARBOXYLESTERASE_B_1"/>
    <property type="match status" value="2"/>
</dbReference>
<comment type="similarity">
    <text evidence="1">Belongs to the type-B carboxylesterase/lipase family.</text>
</comment>
<feature type="domain" description="Carboxylesterase type B" evidence="6">
    <location>
        <begin position="218"/>
        <end position="386"/>
    </location>
</feature>
<dbReference type="EMBL" id="LJIJ01000091">
    <property type="protein sequence ID" value="ODN02966.1"/>
    <property type="molecule type" value="Genomic_DNA"/>
</dbReference>
<dbReference type="OrthoDB" id="19653at2759"/>
<evidence type="ECO:0000256" key="5">
    <source>
        <dbReference type="ARBA" id="ARBA00023180"/>
    </source>
</evidence>
<gene>
    <name evidence="7" type="ORF">Ocin01_03707</name>
</gene>
<dbReference type="GO" id="GO:0052689">
    <property type="term" value="F:carboxylic ester hydrolase activity"/>
    <property type="evidence" value="ECO:0007669"/>
    <property type="project" value="UniProtKB-KW"/>
</dbReference>
<evidence type="ECO:0000256" key="1">
    <source>
        <dbReference type="ARBA" id="ARBA00005964"/>
    </source>
</evidence>
<organism evidence="7 8">
    <name type="scientific">Orchesella cincta</name>
    <name type="common">Springtail</name>
    <name type="synonym">Podura cincta</name>
    <dbReference type="NCBI Taxonomy" id="48709"/>
    <lineage>
        <taxon>Eukaryota</taxon>
        <taxon>Metazoa</taxon>
        <taxon>Ecdysozoa</taxon>
        <taxon>Arthropoda</taxon>
        <taxon>Hexapoda</taxon>
        <taxon>Collembola</taxon>
        <taxon>Entomobryomorpha</taxon>
        <taxon>Entomobryoidea</taxon>
        <taxon>Orchesellidae</taxon>
        <taxon>Orchesellinae</taxon>
        <taxon>Orchesella</taxon>
    </lineage>
</organism>
<keyword evidence="3" id="KW-0719">Serine esterase</keyword>
<evidence type="ECO:0000259" key="6">
    <source>
        <dbReference type="Pfam" id="PF00135"/>
    </source>
</evidence>
<accession>A0A1D2NDA1</accession>
<dbReference type="STRING" id="48709.A0A1D2NDA1"/>
<proteinExistence type="inferred from homology"/>
<keyword evidence="5" id="KW-0325">Glycoprotein</keyword>
<protein>
    <submittedName>
        <fullName evidence="7">Venom carboxylesterase-6</fullName>
    </submittedName>
</protein>
<dbReference type="InterPro" id="IPR002168">
    <property type="entry name" value="Lipase_GDXG_HIS_AS"/>
</dbReference>
<sequence length="1504" mass="170670">MKLSNYSIFVVCVNSKMASALGAISYIFAGFGLLTANAPVVEISSGKVQGKVAISRGGREYYEYLGIPYAKKPVGDLRFEPPVPPERWKGIYKAIEYGPECMQFDALVYGRLIGEEDCLHNLATGRLPVLVKIHGGAFITGNSAFYGPKYWMDEDIIVITMNYRVSSLGTLSTNIWNNLLAIDFQIRIESRFLEKILVQLLSIFTFYPLFQKGTHLNKLGLFSKAVLQSGTAAMPGAFVTDPKSQSKRFGKRVGCLTKNTTALVMCLKRKRAKVLILPTSDVMSPIHDPSDVFAATLEAVRREDTFLSEHPMTILEQGNFNAVPVIMGVTSAEGCLKTARVAAYPEVQENMGYHWKDWAPRFLNYDPEYTDVSERIRQYYFGDGRTPNPGDDLERVCHGEDELLLWHFNWMSEIWKTSPDYRFSRLLLTTFVDFAEKDGYRMKFEGIPWPAIDPKEEPLPYMQFDEPARIIDEPFTKYLQFWDDLEFDAILRGRVLGNEDCLYLNIFTKNVNPRTLYPTLVWIHGGGFVAGSADMYDPKYFMDHDLVLVSMNYRLASLGFLNTGDDLIRGNMGLKDQNLVLRFIKDNIQNFGGDPNSVSLLGESAGAAAVHYHVISPLSHGLFHRAIMQSGNLFCPWSHTRSPMKQAMRFGKSLGCPTDNTTALVDCLRNMDGKTIVKQHANILSPVHTQDDFFPGSVEAVIRNDTFLAENPFMMLKRGDFNHVPVMFGMNSGEGALKTARMEAHRDVLGTLDSKWHDHVSILLHYNTEMKNVSQKLRDFYCPQCIFPTGNSSEGALYNNSSELGVDSEGFDVVPPQEALGNVTEMVSDGVWFLATKEAAIHHAKYAPVYLNYFSYISTVLPSSYTFIKSARVRNNVPAEWSWPRYMAEAYLQQHLFRSNNPKRFGACHGDDLIYYFATNPIMQIRPISQDYSFSKNLVSAFYHFTWVNGYGSNCANHDWTSPGKCGSVKGWTAVFRVLGSAIRPKTYWRSSIRTTPSCRTLEGNSNGQEFRSCLHAVGSDGHREVLPRRLFGFKYFHPTMFMSGSSNMYRGKYFMDEDVILVTLNYRLSALGFLNTGDGYIRGNMGLWDQNQAFRWLKNNIEQFGGDPENLVIFGESAGASSVHYHMLSPYSAGLMSKAVSQSGTALQIWALSKHPEKQSRELARAMKCPLHNSTIMISCLRAVDARKLVQYHISSMSAIRENTDLFVPTVDGDFIPGNPMDLLRNGSFAKIPWMTGVNAGEGLLNTGRILASRKITENIWQNWNKWIPLMLDYDPKRYDISWKIKQYYFSQLADKPIGDEAIANFTAMYSDRVYFLDSKKAAMLHAKHAPVYLYYYSYPGEVSFFRLFKAVMPSLGDIMAPELKIAMDVTKDFIRKYLLRQPMKYLDIPCHADELILQFNTHRLIEINKNSRDYPVSKALVKSWADFANSNWTLTHQNSQWPPININGHMIPEPFTESTRFWEIAAFVPDNMSKLVLCWVVYYCRHSLHKLGNYATASFSKH</sequence>
<evidence type="ECO:0000256" key="2">
    <source>
        <dbReference type="ARBA" id="ARBA00010515"/>
    </source>
</evidence>
<feature type="domain" description="Carboxylesterase type B" evidence="6">
    <location>
        <begin position="38"/>
        <end position="174"/>
    </location>
</feature>
<dbReference type="SUPFAM" id="SSF53474">
    <property type="entry name" value="alpha/beta-Hydrolases"/>
    <property type="match status" value="3"/>
</dbReference>
<evidence type="ECO:0000313" key="7">
    <source>
        <dbReference type="EMBL" id="ODN02966.1"/>
    </source>
</evidence>
<evidence type="ECO:0000313" key="8">
    <source>
        <dbReference type="Proteomes" id="UP000094527"/>
    </source>
</evidence>
<dbReference type="Pfam" id="PF00135">
    <property type="entry name" value="COesterase"/>
    <property type="match status" value="4"/>
</dbReference>
<dbReference type="InterPro" id="IPR002018">
    <property type="entry name" value="CarbesteraseB"/>
</dbReference>
<dbReference type="PANTHER" id="PTHR43142">
    <property type="entry name" value="CARBOXYLIC ESTER HYDROLASE"/>
    <property type="match status" value="1"/>
</dbReference>
<dbReference type="PROSITE" id="PS01173">
    <property type="entry name" value="LIPASE_GDXG_HIS"/>
    <property type="match status" value="1"/>
</dbReference>
<evidence type="ECO:0000256" key="4">
    <source>
        <dbReference type="ARBA" id="ARBA00022801"/>
    </source>
</evidence>
<feature type="domain" description="Carboxylesterase type B" evidence="6">
    <location>
        <begin position="1036"/>
        <end position="1447"/>
    </location>
</feature>
<keyword evidence="8" id="KW-1185">Reference proteome</keyword>
<dbReference type="OMA" id="QDPARMV"/>
<dbReference type="PANTHER" id="PTHR43142:SF1">
    <property type="entry name" value="CARBOXYLIC ESTER HYDROLASE"/>
    <property type="match status" value="1"/>
</dbReference>
<comment type="caution">
    <text evidence="7">The sequence shown here is derived from an EMBL/GenBank/DDBJ whole genome shotgun (WGS) entry which is preliminary data.</text>
</comment>
<dbReference type="Proteomes" id="UP000094527">
    <property type="component" value="Unassembled WGS sequence"/>
</dbReference>
<dbReference type="Gene3D" id="3.40.50.1820">
    <property type="entry name" value="alpha/beta hydrolase"/>
    <property type="match status" value="5"/>
</dbReference>
<comment type="similarity">
    <text evidence="2">Belongs to the 'GDXG' lipolytic enzyme family.</text>
</comment>
<dbReference type="InterPro" id="IPR029058">
    <property type="entry name" value="AB_hydrolase_fold"/>
</dbReference>
<feature type="domain" description="Carboxylesterase type B" evidence="6">
    <location>
        <begin position="497"/>
        <end position="945"/>
    </location>
</feature>
<name>A0A1D2NDA1_ORCCI</name>
<dbReference type="InterPro" id="IPR019826">
    <property type="entry name" value="Carboxylesterase_B_AS"/>
</dbReference>